<comment type="caution">
    <text evidence="10">The sequence shown here is derived from an EMBL/GenBank/DDBJ whole genome shotgun (WGS) entry which is preliminary data.</text>
</comment>
<comment type="function">
    <text evidence="9">Catalyzes the formation of 5-methyl-uridine at position 1939 (m5U1939) in 23S rRNA.</text>
</comment>
<evidence type="ECO:0000313" key="11">
    <source>
        <dbReference type="Proteomes" id="UP000054785"/>
    </source>
</evidence>
<dbReference type="SUPFAM" id="SSF50249">
    <property type="entry name" value="Nucleic acid-binding proteins"/>
    <property type="match status" value="1"/>
</dbReference>
<feature type="binding site" evidence="9">
    <location>
        <position position="275"/>
    </location>
    <ligand>
        <name>S-adenosyl-L-methionine</name>
        <dbReference type="ChEBI" id="CHEBI:59789"/>
    </ligand>
</feature>
<protein>
    <recommendedName>
        <fullName evidence="9">23S rRNA (uracil(1939)-C(5))-methyltransferase RlmD</fullName>
        <ecNumber evidence="9">2.1.1.190</ecNumber>
    </recommendedName>
    <alternativeName>
        <fullName evidence="9">23S rRNA(m5U1939)-methyltransferase</fullName>
    </alternativeName>
</protein>
<dbReference type="FunFam" id="2.40.50.140:FF:000097">
    <property type="entry name" value="23S rRNA (uracil(1939)-C(5))-methyltransferase RlmD"/>
    <property type="match status" value="1"/>
</dbReference>
<dbReference type="GO" id="GO:0003723">
    <property type="term" value="F:RNA binding"/>
    <property type="evidence" value="ECO:0007669"/>
    <property type="project" value="InterPro"/>
</dbReference>
<dbReference type="InterPro" id="IPR001566">
    <property type="entry name" value="23S_rRNA_MeTrfase_RlmD"/>
</dbReference>
<dbReference type="SUPFAM" id="SSF53335">
    <property type="entry name" value="S-adenosyl-L-methionine-dependent methyltransferases"/>
    <property type="match status" value="1"/>
</dbReference>
<dbReference type="CDD" id="cd02440">
    <property type="entry name" value="AdoMet_MTases"/>
    <property type="match status" value="1"/>
</dbReference>
<sequence length="443" mass="48633">MRRKRTPLPAPVTASIEKLSHEGRGVTRVDGKVVFVDGALAGETVRLAYVRTHREYDEAVVEEVLAGSPDRIEPRCPHAAMCGGCSLQHLESGAQIREKEALLLELLRHTGKVEPEEILPPLQAQSWHYRTKARLSVRFVEKKAKTLIGFRERVNPRFIAEIESCAVLDARVDNALMTIRALLDSLENPRAIAQIEVAASDERVALIFRNLVPLSAKDEAALAGFAETSGFIVCLQPGGPDSVYLLAPADASMMLEYSLEEEGITYRFHPTDFTQVNPAMNALMVREARRHMELTPDDSVLDLFCGLGNFSLALAKHCRNVMGVEGSSEMVERARMNAQANGITNASFEDMNLDAPGVIAKLSEHGASKLLIDPPRSGALEIVRTIDSLALTRIVYISCNPVTLARDAGVLVNEKGYRLVAAGVMDMFPHTAHVESMAVFEKR</sequence>
<reference evidence="10 11" key="1">
    <citation type="submission" date="2015-11" db="EMBL/GenBank/DDBJ databases">
        <title>Genomic analysis of 38 Legionella species identifies large and diverse effector repertoires.</title>
        <authorList>
            <person name="Burstein D."/>
            <person name="Amaro F."/>
            <person name="Zusman T."/>
            <person name="Lifshitz Z."/>
            <person name="Cohen O."/>
            <person name="Gilbert J.A."/>
            <person name="Pupko T."/>
            <person name="Shuman H.A."/>
            <person name="Segal G."/>
        </authorList>
    </citation>
    <scope>NUCLEOTIDE SEQUENCE [LARGE SCALE GENOMIC DNA]</scope>
    <source>
        <strain evidence="10 11">ATCC 49504</strain>
    </source>
</reference>
<feature type="binding site" evidence="9">
    <location>
        <position position="352"/>
    </location>
    <ligand>
        <name>S-adenosyl-L-methionine</name>
        <dbReference type="ChEBI" id="CHEBI:59789"/>
    </ligand>
</feature>
<keyword evidence="4 9" id="KW-0808">Transferase</keyword>
<dbReference type="InterPro" id="IPR002792">
    <property type="entry name" value="TRAM_dom"/>
</dbReference>
<dbReference type="PANTHER" id="PTHR11061:SF49">
    <property type="entry name" value="23S RRNA (URACIL(1939)-C(5))-METHYLTRANSFERASE RLMD"/>
    <property type="match status" value="1"/>
</dbReference>
<keyword evidence="7 9" id="KW-0408">Iron</keyword>
<dbReference type="NCBIfam" id="TIGR00479">
    <property type="entry name" value="rumA"/>
    <property type="match status" value="1"/>
</dbReference>
<keyword evidence="2 9" id="KW-0698">rRNA processing</keyword>
<keyword evidence="8 9" id="KW-0411">Iron-sulfur</keyword>
<dbReference type="STRING" id="45065.Lgee_1758"/>
<keyword evidence="5 9" id="KW-0949">S-adenosyl-L-methionine</keyword>
<dbReference type="NCBIfam" id="NF009639">
    <property type="entry name" value="PRK13168.1"/>
    <property type="match status" value="1"/>
</dbReference>
<dbReference type="Gene3D" id="3.40.50.150">
    <property type="entry name" value="Vaccinia Virus protein VP39"/>
    <property type="match status" value="1"/>
</dbReference>
<dbReference type="InterPro" id="IPR012340">
    <property type="entry name" value="NA-bd_OB-fold"/>
</dbReference>
<dbReference type="EC" id="2.1.1.190" evidence="9"/>
<dbReference type="Pfam" id="PF05958">
    <property type="entry name" value="tRNA_U5-meth_tr"/>
    <property type="match status" value="1"/>
</dbReference>
<evidence type="ECO:0000256" key="9">
    <source>
        <dbReference type="HAMAP-Rule" id="MF_01010"/>
    </source>
</evidence>
<feature type="binding site" evidence="9">
    <location>
        <position position="309"/>
    </location>
    <ligand>
        <name>S-adenosyl-L-methionine</name>
        <dbReference type="ChEBI" id="CHEBI:59789"/>
    </ligand>
</feature>
<gene>
    <name evidence="10" type="primary">rumA</name>
    <name evidence="9" type="synonym">rlmD</name>
    <name evidence="10" type="ORF">Lgee_1758</name>
</gene>
<dbReference type="OrthoDB" id="9804590at2"/>
<dbReference type="InterPro" id="IPR030391">
    <property type="entry name" value="MeTrfase_TrmA_CS"/>
</dbReference>
<dbReference type="Pfam" id="PF01938">
    <property type="entry name" value="TRAM"/>
    <property type="match status" value="1"/>
</dbReference>
<feature type="binding site" evidence="9">
    <location>
        <position position="325"/>
    </location>
    <ligand>
        <name>S-adenosyl-L-methionine</name>
        <dbReference type="ChEBI" id="CHEBI:59789"/>
    </ligand>
</feature>
<dbReference type="HAMAP" id="MF_01010">
    <property type="entry name" value="23SrRNA_methyltr_RlmD"/>
    <property type="match status" value="1"/>
</dbReference>
<dbReference type="PATRIC" id="fig|45065.4.peg.1909"/>
<feature type="binding site" evidence="9">
    <location>
        <position position="82"/>
    </location>
    <ligand>
        <name>[4Fe-4S] cluster</name>
        <dbReference type="ChEBI" id="CHEBI:49883"/>
    </ligand>
</feature>
<feature type="binding site" evidence="9">
    <location>
        <position position="373"/>
    </location>
    <ligand>
        <name>S-adenosyl-L-methionine</name>
        <dbReference type="ChEBI" id="CHEBI:59789"/>
    </ligand>
</feature>
<dbReference type="GO" id="GO:0051539">
    <property type="term" value="F:4 iron, 4 sulfur cluster binding"/>
    <property type="evidence" value="ECO:0007669"/>
    <property type="project" value="UniProtKB-KW"/>
</dbReference>
<organism evidence="10 11">
    <name type="scientific">Legionella geestiana</name>
    <dbReference type="NCBI Taxonomy" id="45065"/>
    <lineage>
        <taxon>Bacteria</taxon>
        <taxon>Pseudomonadati</taxon>
        <taxon>Pseudomonadota</taxon>
        <taxon>Gammaproteobacteria</taxon>
        <taxon>Legionellales</taxon>
        <taxon>Legionellaceae</taxon>
        <taxon>Legionella</taxon>
    </lineage>
</organism>
<dbReference type="GO" id="GO:0070041">
    <property type="term" value="F:rRNA (uridine-C5-)-methyltransferase activity"/>
    <property type="evidence" value="ECO:0007669"/>
    <property type="project" value="UniProtKB-UniRule"/>
</dbReference>
<name>A0A0W0TPE0_9GAMM</name>
<dbReference type="InterPro" id="IPR010280">
    <property type="entry name" value="U5_MeTrfase_fam"/>
</dbReference>
<evidence type="ECO:0000256" key="4">
    <source>
        <dbReference type="ARBA" id="ARBA00022679"/>
    </source>
</evidence>
<dbReference type="Gene3D" id="2.40.50.140">
    <property type="entry name" value="Nucleic acid-binding proteins"/>
    <property type="match status" value="1"/>
</dbReference>
<dbReference type="PROSITE" id="PS51687">
    <property type="entry name" value="SAM_MT_RNA_M5U"/>
    <property type="match status" value="1"/>
</dbReference>
<evidence type="ECO:0000256" key="6">
    <source>
        <dbReference type="ARBA" id="ARBA00022723"/>
    </source>
</evidence>
<dbReference type="PROSITE" id="PS01230">
    <property type="entry name" value="TRMA_1"/>
    <property type="match status" value="1"/>
</dbReference>
<dbReference type="GO" id="GO:0005506">
    <property type="term" value="F:iron ion binding"/>
    <property type="evidence" value="ECO:0007669"/>
    <property type="project" value="UniProtKB-UniRule"/>
</dbReference>
<dbReference type="Proteomes" id="UP000054785">
    <property type="component" value="Unassembled WGS sequence"/>
</dbReference>
<dbReference type="RefSeq" id="WP_028387147.1">
    <property type="nucleotide sequence ID" value="NZ_CAAAHN010000003.1"/>
</dbReference>
<dbReference type="PROSITE" id="PS50926">
    <property type="entry name" value="TRAM"/>
    <property type="match status" value="1"/>
</dbReference>
<dbReference type="Gene3D" id="2.40.50.1070">
    <property type="match status" value="1"/>
</dbReference>
<feature type="binding site" evidence="9">
    <location>
        <position position="165"/>
    </location>
    <ligand>
        <name>[4Fe-4S] cluster</name>
        <dbReference type="ChEBI" id="CHEBI:49883"/>
    </ligand>
</feature>
<evidence type="ECO:0000313" key="10">
    <source>
        <dbReference type="EMBL" id="KTC97437.1"/>
    </source>
</evidence>
<accession>A0A0W0TPE0</accession>
<dbReference type="InterPro" id="IPR029063">
    <property type="entry name" value="SAM-dependent_MTases_sf"/>
</dbReference>
<comment type="similarity">
    <text evidence="9">Belongs to the class I-like SAM-binding methyltransferase superfamily. RNA M5U methyltransferase family. RlmD subfamily.</text>
</comment>
<keyword evidence="11" id="KW-1185">Reference proteome</keyword>
<keyword evidence="1 9" id="KW-0004">4Fe-4S</keyword>
<evidence type="ECO:0000256" key="7">
    <source>
        <dbReference type="ARBA" id="ARBA00023004"/>
    </source>
</evidence>
<dbReference type="PANTHER" id="PTHR11061">
    <property type="entry name" value="RNA M5U METHYLTRANSFERASE"/>
    <property type="match status" value="1"/>
</dbReference>
<keyword evidence="6 9" id="KW-0479">Metal-binding</keyword>
<evidence type="ECO:0000256" key="8">
    <source>
        <dbReference type="ARBA" id="ARBA00023014"/>
    </source>
</evidence>
<evidence type="ECO:0000256" key="1">
    <source>
        <dbReference type="ARBA" id="ARBA00022485"/>
    </source>
</evidence>
<feature type="binding site" evidence="9">
    <location>
        <position position="85"/>
    </location>
    <ligand>
        <name>[4Fe-4S] cluster</name>
        <dbReference type="ChEBI" id="CHEBI:49883"/>
    </ligand>
</feature>
<evidence type="ECO:0000256" key="2">
    <source>
        <dbReference type="ARBA" id="ARBA00022552"/>
    </source>
</evidence>
<evidence type="ECO:0000256" key="5">
    <source>
        <dbReference type="ARBA" id="ARBA00022691"/>
    </source>
</evidence>
<dbReference type="PROSITE" id="PS01231">
    <property type="entry name" value="TRMA_2"/>
    <property type="match status" value="1"/>
</dbReference>
<dbReference type="AlphaFoldDB" id="A0A0W0TPE0"/>
<dbReference type="EMBL" id="LNYC01000070">
    <property type="protein sequence ID" value="KTC97437.1"/>
    <property type="molecule type" value="Genomic_DNA"/>
</dbReference>
<feature type="active site" description="Nucleophile" evidence="9">
    <location>
        <position position="399"/>
    </location>
</feature>
<dbReference type="InterPro" id="IPR030390">
    <property type="entry name" value="MeTrfase_TrmA_AS"/>
</dbReference>
<evidence type="ECO:0000256" key="3">
    <source>
        <dbReference type="ARBA" id="ARBA00022603"/>
    </source>
</evidence>
<comment type="catalytic activity">
    <reaction evidence="9">
        <text>uridine(1939) in 23S rRNA + S-adenosyl-L-methionine = 5-methyluridine(1939) in 23S rRNA + S-adenosyl-L-homocysteine + H(+)</text>
        <dbReference type="Rhea" id="RHEA:42908"/>
        <dbReference type="Rhea" id="RHEA-COMP:10278"/>
        <dbReference type="Rhea" id="RHEA-COMP:10279"/>
        <dbReference type="ChEBI" id="CHEBI:15378"/>
        <dbReference type="ChEBI" id="CHEBI:57856"/>
        <dbReference type="ChEBI" id="CHEBI:59789"/>
        <dbReference type="ChEBI" id="CHEBI:65315"/>
        <dbReference type="ChEBI" id="CHEBI:74447"/>
        <dbReference type="EC" id="2.1.1.190"/>
    </reaction>
</comment>
<feature type="binding site" evidence="9">
    <location>
        <position position="76"/>
    </location>
    <ligand>
        <name>[4Fe-4S] cluster</name>
        <dbReference type="ChEBI" id="CHEBI:49883"/>
    </ligand>
</feature>
<dbReference type="GO" id="GO:0070475">
    <property type="term" value="P:rRNA base methylation"/>
    <property type="evidence" value="ECO:0007669"/>
    <property type="project" value="TreeGrafter"/>
</dbReference>
<proteinExistence type="inferred from homology"/>
<keyword evidence="3 9" id="KW-0489">Methyltransferase</keyword>
<feature type="binding site" evidence="9">
    <location>
        <position position="304"/>
    </location>
    <ligand>
        <name>S-adenosyl-L-methionine</name>
        <dbReference type="ChEBI" id="CHEBI:59789"/>
    </ligand>
</feature>